<dbReference type="AlphaFoldDB" id="E1ZUZ4"/>
<evidence type="ECO:0000256" key="7">
    <source>
        <dbReference type="SAM" id="MobiDB-lite"/>
    </source>
</evidence>
<organism evidence="9">
    <name type="scientific">Camponotus floridanus</name>
    <name type="common">Florida carpenter ant</name>
    <dbReference type="NCBI Taxonomy" id="104421"/>
    <lineage>
        <taxon>Eukaryota</taxon>
        <taxon>Metazoa</taxon>
        <taxon>Ecdysozoa</taxon>
        <taxon>Arthropoda</taxon>
        <taxon>Hexapoda</taxon>
        <taxon>Insecta</taxon>
        <taxon>Pterygota</taxon>
        <taxon>Neoptera</taxon>
        <taxon>Endopterygota</taxon>
        <taxon>Hymenoptera</taxon>
        <taxon>Apocrita</taxon>
        <taxon>Aculeata</taxon>
        <taxon>Formicoidea</taxon>
        <taxon>Formicidae</taxon>
        <taxon>Formicinae</taxon>
        <taxon>Camponotus</taxon>
    </lineage>
</organism>
<keyword evidence="4" id="KW-0732">Signal</keyword>
<evidence type="ECO:0000256" key="6">
    <source>
        <dbReference type="ARBA" id="ARBA00023186"/>
    </source>
</evidence>
<dbReference type="EMBL" id="GL434335">
    <property type="protein sequence ID" value="EFN74992.1"/>
    <property type="molecule type" value="Genomic_DNA"/>
</dbReference>
<dbReference type="GO" id="GO:0005783">
    <property type="term" value="C:endoplasmic reticulum"/>
    <property type="evidence" value="ECO:0007669"/>
    <property type="project" value="UniProtKB-SubCell"/>
</dbReference>
<evidence type="ECO:0000256" key="3">
    <source>
        <dbReference type="ARBA" id="ARBA00022687"/>
    </source>
</evidence>
<dbReference type="InParanoid" id="E1ZUZ4"/>
<keyword evidence="9" id="KW-1185">Reference proteome</keyword>
<feature type="compositionally biased region" description="Acidic residues" evidence="7">
    <location>
        <begin position="12"/>
        <end position="24"/>
    </location>
</feature>
<sequence length="162" mass="18810">MTDADLEHLLEQWEENDEPLEPDELPEHLQPTPKIDLSQMDTSNPDNLLRMTKKGKGVMMFVDLKPDISEQQAEIVMRIWQTSLQNNHIIAERYPIDVKRSIYMFREGSQAVDAKNYLLQQPELSHLTLEGRTYYSNAEQQKAADESIRKQSAKIRPSKSEL</sequence>
<evidence type="ECO:0000256" key="1">
    <source>
        <dbReference type="ARBA" id="ARBA00004240"/>
    </source>
</evidence>
<accession>E1ZUZ4</accession>
<dbReference type="GO" id="GO:0016055">
    <property type="term" value="P:Wnt signaling pathway"/>
    <property type="evidence" value="ECO:0007669"/>
    <property type="project" value="UniProtKB-KW"/>
</dbReference>
<name>E1ZUZ4_CAMFO</name>
<evidence type="ECO:0000313" key="8">
    <source>
        <dbReference type="EMBL" id="EFN74992.1"/>
    </source>
</evidence>
<proteinExistence type="inferred from homology"/>
<dbReference type="Gene3D" id="3.30.70.260">
    <property type="match status" value="1"/>
</dbReference>
<dbReference type="PANTHER" id="PTHR17600:SF2">
    <property type="entry name" value="LRP CHAPERONE MESD"/>
    <property type="match status" value="1"/>
</dbReference>
<gene>
    <name evidence="8" type="ORF">EAG_05135</name>
</gene>
<evidence type="ECO:0000313" key="9">
    <source>
        <dbReference type="Proteomes" id="UP000000311"/>
    </source>
</evidence>
<dbReference type="FunCoup" id="E1ZUZ4">
    <property type="interactions" value="1910"/>
</dbReference>
<keyword evidence="5" id="KW-0256">Endoplasmic reticulum</keyword>
<dbReference type="GO" id="GO:0006457">
    <property type="term" value="P:protein folding"/>
    <property type="evidence" value="ECO:0007669"/>
    <property type="project" value="InterPro"/>
</dbReference>
<evidence type="ECO:0000256" key="2">
    <source>
        <dbReference type="ARBA" id="ARBA00011068"/>
    </source>
</evidence>
<feature type="compositionally biased region" description="Basic residues" evidence="7">
    <location>
        <begin position="151"/>
        <end position="162"/>
    </location>
</feature>
<dbReference type="STRING" id="104421.E1ZUZ4"/>
<dbReference type="InterPro" id="IPR019330">
    <property type="entry name" value="MESD"/>
</dbReference>
<feature type="region of interest" description="Disordered" evidence="7">
    <location>
        <begin position="138"/>
        <end position="162"/>
    </location>
</feature>
<feature type="compositionally biased region" description="Basic and acidic residues" evidence="7">
    <location>
        <begin position="1"/>
        <end position="11"/>
    </location>
</feature>
<dbReference type="Gene3D" id="6.10.250.640">
    <property type="match status" value="1"/>
</dbReference>
<reference evidence="8 9" key="1">
    <citation type="journal article" date="2010" name="Science">
        <title>Genomic comparison of the ants Camponotus floridanus and Harpegnathos saltator.</title>
        <authorList>
            <person name="Bonasio R."/>
            <person name="Zhang G."/>
            <person name="Ye C."/>
            <person name="Mutti N.S."/>
            <person name="Fang X."/>
            <person name="Qin N."/>
            <person name="Donahue G."/>
            <person name="Yang P."/>
            <person name="Li Q."/>
            <person name="Li C."/>
            <person name="Zhang P."/>
            <person name="Huang Z."/>
            <person name="Berger S.L."/>
            <person name="Reinberg D."/>
            <person name="Wang J."/>
            <person name="Liebig J."/>
        </authorList>
    </citation>
    <scope>NUCLEOTIDE SEQUENCE [LARGE SCALE GENOMIC DNA]</scope>
    <source>
        <strain evidence="9">C129</strain>
    </source>
</reference>
<dbReference type="PANTHER" id="PTHR17600">
    <property type="entry name" value="MESODERM DEVELOPMENT CANDIDATE 2"/>
    <property type="match status" value="1"/>
</dbReference>
<keyword evidence="6" id="KW-0143">Chaperone</keyword>
<dbReference type="Pfam" id="PF10185">
    <property type="entry name" value="Mesd"/>
    <property type="match status" value="1"/>
</dbReference>
<comment type="subcellular location">
    <subcellularLocation>
        <location evidence="1">Endoplasmic reticulum</location>
    </subcellularLocation>
</comment>
<evidence type="ECO:0000256" key="4">
    <source>
        <dbReference type="ARBA" id="ARBA00022729"/>
    </source>
</evidence>
<dbReference type="OrthoDB" id="75833at2759"/>
<dbReference type="OMA" id="SQAWTAK"/>
<feature type="region of interest" description="Disordered" evidence="7">
    <location>
        <begin position="1"/>
        <end position="45"/>
    </location>
</feature>
<protein>
    <submittedName>
        <fullName evidence="8">Mesoderm development candidate 2</fullName>
    </submittedName>
</protein>
<comment type="similarity">
    <text evidence="2">Belongs to the MESD family.</text>
</comment>
<evidence type="ECO:0000256" key="5">
    <source>
        <dbReference type="ARBA" id="ARBA00022824"/>
    </source>
</evidence>
<dbReference type="Proteomes" id="UP000000311">
    <property type="component" value="Unassembled WGS sequence"/>
</dbReference>
<keyword evidence="3" id="KW-0879">Wnt signaling pathway</keyword>